<evidence type="ECO:0000313" key="2">
    <source>
        <dbReference type="EMBL" id="EEW36765.1"/>
    </source>
</evidence>
<dbReference type="STRING" id="638301.HMPREF0444_1497"/>
<protein>
    <recommendedName>
        <fullName evidence="1">Siphovirus-type tail component C-terminal domain-containing protein</fullName>
    </recommendedName>
</protein>
<feature type="domain" description="Siphovirus-type tail component C-terminal" evidence="1">
    <location>
        <begin position="150"/>
        <end position="250"/>
    </location>
</feature>
<name>C8NHV2_9LACT</name>
<dbReference type="Proteomes" id="UP000005926">
    <property type="component" value="Unassembled WGS sequence"/>
</dbReference>
<accession>C8NHV2</accession>
<dbReference type="GeneID" id="78412236"/>
<gene>
    <name evidence="2" type="ORF">HMPREF0444_1497</name>
</gene>
<dbReference type="AlphaFoldDB" id="C8NHV2"/>
<dbReference type="EMBL" id="ACKZ01000021">
    <property type="protein sequence ID" value="EEW36765.1"/>
    <property type="molecule type" value="Genomic_DNA"/>
</dbReference>
<dbReference type="Gene3D" id="2.60.120.860">
    <property type="match status" value="1"/>
</dbReference>
<dbReference type="InterPro" id="IPR054738">
    <property type="entry name" value="Siphovirus-type_tail_C"/>
</dbReference>
<comment type="caution">
    <text evidence="2">The sequence shown here is derived from an EMBL/GenBank/DDBJ whole genome shotgun (WGS) entry which is preliminary data.</text>
</comment>
<sequence length="251" mass="29099">MIGFEMSINHVKNTDLPIRVIVAEYERLFFSESNNSIQRRENGSSYFKKSYERKEQVKTFEIHIHTTKQTDLDHFNRWIMQENVDFEPDTSLNRVYTAYKFNVTSITKHENIYVVQLQVTFSFEGLSKIEKTATRGTNTGQLVYTFDNQGVLPTAPLFSFTSGDNYKMISFIHPSGKYVQFGHETGEVVISPNDVVVFDFRKKQLTINGTIKYVNISSSWFELNVGQTEIGILTEPNTNIQIEAKFREAWQ</sequence>
<evidence type="ECO:0000259" key="1">
    <source>
        <dbReference type="Pfam" id="PF22768"/>
    </source>
</evidence>
<organism evidence="2 3">
    <name type="scientific">Granulicatella adiacens ATCC 49175</name>
    <dbReference type="NCBI Taxonomy" id="638301"/>
    <lineage>
        <taxon>Bacteria</taxon>
        <taxon>Bacillati</taxon>
        <taxon>Bacillota</taxon>
        <taxon>Bacilli</taxon>
        <taxon>Lactobacillales</taxon>
        <taxon>Carnobacteriaceae</taxon>
        <taxon>Granulicatella</taxon>
    </lineage>
</organism>
<keyword evidence="3" id="KW-1185">Reference proteome</keyword>
<dbReference type="HOGENOM" id="CLU_1105917_0_0_9"/>
<dbReference type="RefSeq" id="WP_005608076.1">
    <property type="nucleotide sequence ID" value="NZ_CP102283.1"/>
</dbReference>
<evidence type="ECO:0000313" key="3">
    <source>
        <dbReference type="Proteomes" id="UP000005926"/>
    </source>
</evidence>
<dbReference type="Pfam" id="PF22768">
    <property type="entry name" value="SPP1_Dit"/>
    <property type="match status" value="1"/>
</dbReference>
<proteinExistence type="predicted"/>
<reference evidence="2 3" key="1">
    <citation type="submission" date="2009-08" db="EMBL/GenBank/DDBJ databases">
        <authorList>
            <person name="Muzny D."/>
            <person name="Qin X."/>
            <person name="Deng J."/>
            <person name="Jiang H."/>
            <person name="Liu Y."/>
            <person name="Qu J."/>
            <person name="Song X.-Z."/>
            <person name="Zhang L."/>
            <person name="Thornton R."/>
            <person name="Coyle M."/>
            <person name="Francisco L."/>
            <person name="Jackson L."/>
            <person name="Javaid M."/>
            <person name="Korchina V."/>
            <person name="Kovar C."/>
            <person name="Mata R."/>
            <person name="Mathew T."/>
            <person name="Ngo R."/>
            <person name="Nguyen L."/>
            <person name="Nguyen N."/>
            <person name="Okwuonu G."/>
            <person name="Ongeri F."/>
            <person name="Pham C."/>
            <person name="Simmons D."/>
            <person name="Wilczek-Boney K."/>
            <person name="Hale W."/>
            <person name="Jakkamsetti A."/>
            <person name="Pham P."/>
            <person name="Ruth R."/>
            <person name="San Lucas F."/>
            <person name="Warren J."/>
            <person name="Zhang J."/>
            <person name="Zhao Z."/>
            <person name="Zhou C."/>
            <person name="Zhu D."/>
            <person name="Lee S."/>
            <person name="Bess C."/>
            <person name="Blankenburg K."/>
            <person name="Forbes L."/>
            <person name="Fu Q."/>
            <person name="Gubbala S."/>
            <person name="Hirani K."/>
            <person name="Jayaseelan J.C."/>
            <person name="Lara F."/>
            <person name="Munidasa M."/>
            <person name="Palculict T."/>
            <person name="Patil S."/>
            <person name="Pu L.-L."/>
            <person name="Saada N."/>
            <person name="Tang L."/>
            <person name="Weissenberger G."/>
            <person name="Zhu Y."/>
            <person name="Hemphill L."/>
            <person name="Shang Y."/>
            <person name="Youmans B."/>
            <person name="Ayvaz T."/>
            <person name="Ross M."/>
            <person name="Santibanez J."/>
            <person name="Aqrawi P."/>
            <person name="Gross S."/>
            <person name="Joshi V."/>
            <person name="Fowler G."/>
            <person name="Nazareth L."/>
            <person name="Reid J."/>
            <person name="Worley K."/>
            <person name="Petrosino J."/>
            <person name="Highlander S."/>
            <person name="Gibbs R."/>
        </authorList>
    </citation>
    <scope>NUCLEOTIDE SEQUENCE [LARGE SCALE GENOMIC DNA]</scope>
    <source>
        <strain evidence="2 3">ATCC 49175</strain>
    </source>
</reference>